<organism evidence="2 3">
    <name type="scientific">Bacillus phage vB_BanS_Sophrita</name>
    <dbReference type="NCBI Taxonomy" id="2894790"/>
    <lineage>
        <taxon>Viruses</taxon>
        <taxon>Duplodnaviria</taxon>
        <taxon>Heunggongvirae</taxon>
        <taxon>Uroviricota</taxon>
        <taxon>Caudoviricetes</taxon>
        <taxon>Joanripponvirinae</taxon>
        <taxon>Sophritavirus</taxon>
        <taxon>Sophritavirus sophrita</taxon>
    </lineage>
</organism>
<evidence type="ECO:0000313" key="3">
    <source>
        <dbReference type="Proteomes" id="UP000827460"/>
    </source>
</evidence>
<name>A0AAE8YVQ2_9CAUD</name>
<proteinExistence type="predicted"/>
<feature type="compositionally biased region" description="Basic and acidic residues" evidence="1">
    <location>
        <begin position="165"/>
        <end position="174"/>
    </location>
</feature>
<gene>
    <name evidence="2" type="ORF">SOPHRITA_236</name>
</gene>
<dbReference type="GO" id="GO:0004519">
    <property type="term" value="F:endonuclease activity"/>
    <property type="evidence" value="ECO:0007669"/>
    <property type="project" value="UniProtKB-KW"/>
</dbReference>
<dbReference type="InterPro" id="IPR044925">
    <property type="entry name" value="His-Me_finger_sf"/>
</dbReference>
<keyword evidence="2" id="KW-0255">Endonuclease</keyword>
<dbReference type="EMBL" id="OK499991">
    <property type="protein sequence ID" value="UGO50823.1"/>
    <property type="molecule type" value="Genomic_DNA"/>
</dbReference>
<keyword evidence="3" id="KW-1185">Reference proteome</keyword>
<dbReference type="SUPFAM" id="SSF54060">
    <property type="entry name" value="His-Me finger endonucleases"/>
    <property type="match status" value="1"/>
</dbReference>
<dbReference type="Proteomes" id="UP000827460">
    <property type="component" value="Segment"/>
</dbReference>
<feature type="compositionally biased region" description="Basic and acidic residues" evidence="1">
    <location>
        <begin position="181"/>
        <end position="190"/>
    </location>
</feature>
<protein>
    <submittedName>
        <fullName evidence="2">HNH endonuclease</fullName>
    </submittedName>
</protein>
<accession>A0AAE8YVQ2</accession>
<feature type="region of interest" description="Disordered" evidence="1">
    <location>
        <begin position="165"/>
        <end position="190"/>
    </location>
</feature>
<reference evidence="2" key="1">
    <citation type="submission" date="2021-10" db="EMBL/GenBank/DDBJ databases">
        <authorList>
            <person name="Lavering E.D."/>
            <person name="James R."/>
            <person name="Fairholm J.D."/>
            <person name="Ogilvie B.H."/>
            <person name="Thurgood T.L."/>
            <person name="Robison R.A."/>
            <person name="Grose J.H."/>
        </authorList>
    </citation>
    <scope>NUCLEOTIDE SEQUENCE</scope>
</reference>
<evidence type="ECO:0000256" key="1">
    <source>
        <dbReference type="SAM" id="MobiDB-lite"/>
    </source>
</evidence>
<evidence type="ECO:0000313" key="2">
    <source>
        <dbReference type="EMBL" id="UGO50823.1"/>
    </source>
</evidence>
<keyword evidence="2" id="KW-0378">Hydrolase</keyword>
<keyword evidence="2" id="KW-0540">Nuclease</keyword>
<sequence>MKTYIVDEYRELHHNAKRIEYIINENDCHICISHSCNEKGYPMKNVNGKNTTMIRYLWLLHTGIKLKSNEFCCHKCDNPQCININHLFIGSNDDNVKDKVSKKRQVRHSNLSNEDVLRIKTNIENTSTELSEMYNVSGDTIRKIWNEKTYKYIEVENYETYKEKRRNRVSESKKNNALIARESRLNKGRD</sequence>